<evidence type="ECO:0000313" key="1">
    <source>
        <dbReference type="EMBL" id="MEG3615562.1"/>
    </source>
</evidence>
<reference evidence="1" key="2">
    <citation type="submission" date="2024-02" db="EMBL/GenBank/DDBJ databases">
        <authorList>
            <person name="Prathaban M."/>
            <person name="Mythili R."/>
            <person name="Sharmila Devi N."/>
            <person name="Sobanaa M."/>
            <person name="Prathiviraj R."/>
            <person name="Selvin J."/>
        </authorList>
    </citation>
    <scope>NUCLEOTIDE SEQUENCE</scope>
    <source>
        <strain evidence="1">MP1014</strain>
    </source>
</reference>
<name>A0ABU7Z851_9MICO</name>
<organism evidence="1 2">
    <name type="scientific">Isoptericola haloaureus</name>
    <dbReference type="NCBI Taxonomy" id="1542902"/>
    <lineage>
        <taxon>Bacteria</taxon>
        <taxon>Bacillati</taxon>
        <taxon>Actinomycetota</taxon>
        <taxon>Actinomycetes</taxon>
        <taxon>Micrococcales</taxon>
        <taxon>Promicromonosporaceae</taxon>
        <taxon>Isoptericola</taxon>
    </lineage>
</organism>
<proteinExistence type="predicted"/>
<reference evidence="1" key="1">
    <citation type="journal article" date="2024" name="Antonie Van Leeuwenhoek">
        <title>Isoptericola haloaureus sp. nov., a dimorphic actinobacterium isolated from mangrove sediments of southeast India, implicating biosaline agricultural significance through nitrogen fixation and salt tolerance genes.</title>
        <authorList>
            <person name="Prathaban M."/>
            <person name="Prathiviraj R."/>
            <person name="Ravichandran M."/>
            <person name="Natarajan S.D."/>
            <person name="Sobanaa M."/>
            <person name="Hari Krishna Kumar S."/>
            <person name="Chandrasekar V."/>
            <person name="Selvin J."/>
        </authorList>
    </citation>
    <scope>NUCLEOTIDE SEQUENCE</scope>
    <source>
        <strain evidence="1">MP1014</strain>
    </source>
</reference>
<gene>
    <name evidence="1" type="ORF">V5O49_10550</name>
</gene>
<dbReference type="EMBL" id="JBAGLP010000118">
    <property type="protein sequence ID" value="MEG3615562.1"/>
    <property type="molecule type" value="Genomic_DNA"/>
</dbReference>
<protein>
    <submittedName>
        <fullName evidence="1">Uncharacterized protein</fullName>
    </submittedName>
</protein>
<accession>A0ABU7Z851</accession>
<dbReference type="RefSeq" id="WP_332902202.1">
    <property type="nucleotide sequence ID" value="NZ_JBAGLP010000118.1"/>
</dbReference>
<sequence>MTPTDALRNARPRIQAAVAQGSFLACQEAQAAGASEHDVAAILKAYAWAWKDLEEWLDERGATV</sequence>
<keyword evidence="2" id="KW-1185">Reference proteome</keyword>
<comment type="caution">
    <text evidence="1">The sequence shown here is derived from an EMBL/GenBank/DDBJ whole genome shotgun (WGS) entry which is preliminary data.</text>
</comment>
<evidence type="ECO:0000313" key="2">
    <source>
        <dbReference type="Proteomes" id="UP001310387"/>
    </source>
</evidence>
<dbReference type="Proteomes" id="UP001310387">
    <property type="component" value="Unassembled WGS sequence"/>
</dbReference>